<reference evidence="2" key="1">
    <citation type="submission" date="2021-02" db="EMBL/GenBank/DDBJ databases">
        <authorList>
            <person name="Nowell W R."/>
        </authorList>
    </citation>
    <scope>NUCLEOTIDE SEQUENCE</scope>
</reference>
<feature type="compositionally biased region" description="Basic and acidic residues" evidence="1">
    <location>
        <begin position="1"/>
        <end position="11"/>
    </location>
</feature>
<name>A0A8S2F0D9_9BILA</name>
<protein>
    <submittedName>
        <fullName evidence="2">Uncharacterized protein</fullName>
    </submittedName>
</protein>
<comment type="caution">
    <text evidence="2">The sequence shown here is derived from an EMBL/GenBank/DDBJ whole genome shotgun (WGS) entry which is preliminary data.</text>
</comment>
<dbReference type="Proteomes" id="UP000677228">
    <property type="component" value="Unassembled WGS sequence"/>
</dbReference>
<evidence type="ECO:0000313" key="3">
    <source>
        <dbReference type="EMBL" id="CAF4096509.1"/>
    </source>
</evidence>
<feature type="compositionally biased region" description="Polar residues" evidence="1">
    <location>
        <begin position="25"/>
        <end position="43"/>
    </location>
</feature>
<evidence type="ECO:0000313" key="4">
    <source>
        <dbReference type="Proteomes" id="UP000677228"/>
    </source>
</evidence>
<proteinExistence type="predicted"/>
<feature type="region of interest" description="Disordered" evidence="1">
    <location>
        <begin position="1"/>
        <end position="43"/>
    </location>
</feature>
<gene>
    <name evidence="2" type="ORF">OVA965_LOCUS28127</name>
    <name evidence="3" type="ORF">TMI583_LOCUS28875</name>
</gene>
<accession>A0A8S2F0D9</accession>
<evidence type="ECO:0000313" key="2">
    <source>
        <dbReference type="EMBL" id="CAF1291741.1"/>
    </source>
</evidence>
<dbReference type="Proteomes" id="UP000682733">
    <property type="component" value="Unassembled WGS sequence"/>
</dbReference>
<dbReference type="EMBL" id="CAJNOK010018979">
    <property type="protein sequence ID" value="CAF1291741.1"/>
    <property type="molecule type" value="Genomic_DNA"/>
</dbReference>
<organism evidence="2 4">
    <name type="scientific">Didymodactylos carnosus</name>
    <dbReference type="NCBI Taxonomy" id="1234261"/>
    <lineage>
        <taxon>Eukaryota</taxon>
        <taxon>Metazoa</taxon>
        <taxon>Spiralia</taxon>
        <taxon>Gnathifera</taxon>
        <taxon>Rotifera</taxon>
        <taxon>Eurotatoria</taxon>
        <taxon>Bdelloidea</taxon>
        <taxon>Philodinida</taxon>
        <taxon>Philodinidae</taxon>
        <taxon>Didymodactylos</taxon>
    </lineage>
</organism>
<sequence length="596" mass="64121">MSASGKDEKRSTTSLYSFDSHKKTSTPSSIGAETSTIQQPSEYHSMSSMYTTAGNSSNNYNMAYSTAGYGGDYNMTYSSVTGGTSGIGQGINTYANVNTGQDSQYYSPTSAQDGSSAYEYASYQPAGVNYQNGVGLQQDEGIQSWDHLFGNQSTGTSGIGSGGDYNTNNLSQSVSGTDLTSSAGGHQQNTTSYSEYGGDIQQGGLQYGGAAEEVGIEQDYATIVRTRHLYYDPNPQMIHRKQPSEPVTYKQNVMIRFLQPPPIPPPGPLIVREVRPPQPPPPPPVVIRQRPPPVQTPPPLILRERPPPIPAAMTATVVTRTLPSIPPPPRSVILEKLPPLPPKPRDIIIERWIPYESMHKRKVIVQKAEAEKPYPAPRNIIIAYESVQARVVRQFQKLGVTPEDPKAYTARYGSSLLDPQRLVTEARQYGVVEDISPPSVFAGATAATSANSFQTGTFDGEYYGGLQGSSSGFEVGAQYENSQSYNYGSSDVVGQDLNFGGITNYTTSSAQEYQSEATVGANSASPYLTGDQHFSSIHYGNGAAGTTSRNFIAHVSSDQGLRTGDFYGGGDGGSIDYSEELKRYGFDDSGAALQNI</sequence>
<dbReference type="AlphaFoldDB" id="A0A8S2F0D9"/>
<evidence type="ECO:0000256" key="1">
    <source>
        <dbReference type="SAM" id="MobiDB-lite"/>
    </source>
</evidence>
<dbReference type="EMBL" id="CAJOBA010040548">
    <property type="protein sequence ID" value="CAF4096509.1"/>
    <property type="molecule type" value="Genomic_DNA"/>
</dbReference>